<dbReference type="Proteomes" id="UP000306317">
    <property type="component" value="Unassembled WGS sequence"/>
</dbReference>
<dbReference type="RefSeq" id="WP_136259412.1">
    <property type="nucleotide sequence ID" value="NZ_MWIO01000045.1"/>
</dbReference>
<name>A0A4S3KCJ8_9GAMM</name>
<dbReference type="OrthoDB" id="982642at2"/>
<proteinExistence type="predicted"/>
<evidence type="ECO:0000313" key="1">
    <source>
        <dbReference type="EMBL" id="THD06165.1"/>
    </source>
</evidence>
<organism evidence="1 2">
    <name type="scientific">Rhodanobacter lindaniclasticus</name>
    <dbReference type="NCBI Taxonomy" id="75310"/>
    <lineage>
        <taxon>Bacteria</taxon>
        <taxon>Pseudomonadati</taxon>
        <taxon>Pseudomonadota</taxon>
        <taxon>Gammaproteobacteria</taxon>
        <taxon>Lysobacterales</taxon>
        <taxon>Rhodanobacteraceae</taxon>
        <taxon>Rhodanobacter</taxon>
    </lineage>
</organism>
<evidence type="ECO:0000313" key="2">
    <source>
        <dbReference type="Proteomes" id="UP000306317"/>
    </source>
</evidence>
<dbReference type="AlphaFoldDB" id="A0A4S3KCJ8"/>
<protein>
    <recommendedName>
        <fullName evidence="3">Helix-turn-helix domain-containing protein</fullName>
    </recommendedName>
</protein>
<sequence length="72" mass="7977">MNTTFLLMAQFNSVTLTMGQVCALLDKRPQTIRNRMALGTFPRATDDGIWRVQDIADYLDRTASVPMGAKAA</sequence>
<evidence type="ECO:0008006" key="3">
    <source>
        <dbReference type="Google" id="ProtNLM"/>
    </source>
</evidence>
<comment type="caution">
    <text evidence="1">The sequence shown here is derived from an EMBL/GenBank/DDBJ whole genome shotgun (WGS) entry which is preliminary data.</text>
</comment>
<dbReference type="EMBL" id="MWIO01000045">
    <property type="protein sequence ID" value="THD06165.1"/>
    <property type="molecule type" value="Genomic_DNA"/>
</dbReference>
<accession>A0A4S3KCJ8</accession>
<reference evidence="1 2" key="1">
    <citation type="submission" date="2017-02" db="EMBL/GenBank/DDBJ databases">
        <title>Whole genome sequencing of Rhodanobacter lindaniclasticus DSM 17932.</title>
        <authorList>
            <person name="Kumar S."/>
            <person name="Patil P."/>
            <person name="Patil P.B."/>
        </authorList>
    </citation>
    <scope>NUCLEOTIDE SEQUENCE [LARGE SCALE GENOMIC DNA]</scope>
    <source>
        <strain evidence="1 2">DSM 17932</strain>
    </source>
</reference>
<keyword evidence="2" id="KW-1185">Reference proteome</keyword>
<gene>
    <name evidence="1" type="ORF">B1991_14575</name>
</gene>